<reference evidence="4" key="2">
    <citation type="submission" date="2020-09" db="EMBL/GenBank/DDBJ databases">
        <authorList>
            <person name="Sun Q."/>
            <person name="Ohkuma M."/>
        </authorList>
    </citation>
    <scope>NUCLEOTIDE SEQUENCE</scope>
    <source>
        <strain evidence="4">JCM 5016</strain>
    </source>
</reference>
<feature type="domain" description="UspA" evidence="3">
    <location>
        <begin position="76"/>
        <end position="214"/>
    </location>
</feature>
<dbReference type="AlphaFoldDB" id="A0A918VRJ5"/>
<comment type="similarity">
    <text evidence="1">Belongs to the universal stress protein A family.</text>
</comment>
<dbReference type="EMBL" id="BMWH01000058">
    <property type="protein sequence ID" value="GHA18832.1"/>
    <property type="molecule type" value="Genomic_DNA"/>
</dbReference>
<gene>
    <name evidence="4" type="ORF">GCM10010389_65840</name>
</gene>
<dbReference type="InterPro" id="IPR006016">
    <property type="entry name" value="UspA"/>
</dbReference>
<evidence type="ECO:0000256" key="1">
    <source>
        <dbReference type="ARBA" id="ARBA00008791"/>
    </source>
</evidence>
<keyword evidence="5" id="KW-1185">Reference proteome</keyword>
<dbReference type="Pfam" id="PF00582">
    <property type="entry name" value="Usp"/>
    <property type="match status" value="2"/>
</dbReference>
<evidence type="ECO:0000313" key="5">
    <source>
        <dbReference type="Proteomes" id="UP000623010"/>
    </source>
</evidence>
<evidence type="ECO:0000259" key="3">
    <source>
        <dbReference type="Pfam" id="PF00582"/>
    </source>
</evidence>
<reference evidence="4" key="1">
    <citation type="journal article" date="2014" name="Int. J. Syst. Evol. Microbiol.">
        <title>Complete genome sequence of Corynebacterium casei LMG S-19264T (=DSM 44701T), isolated from a smear-ripened cheese.</title>
        <authorList>
            <consortium name="US DOE Joint Genome Institute (JGI-PGF)"/>
            <person name="Walter F."/>
            <person name="Albersmeier A."/>
            <person name="Kalinowski J."/>
            <person name="Ruckert C."/>
        </authorList>
    </citation>
    <scope>NUCLEOTIDE SEQUENCE</scope>
    <source>
        <strain evidence="4">JCM 5016</strain>
    </source>
</reference>
<feature type="domain" description="UspA" evidence="3">
    <location>
        <begin position="237"/>
        <end position="375"/>
    </location>
</feature>
<evidence type="ECO:0000313" key="4">
    <source>
        <dbReference type="EMBL" id="GHA18832.1"/>
    </source>
</evidence>
<evidence type="ECO:0000256" key="2">
    <source>
        <dbReference type="SAM" id="MobiDB-lite"/>
    </source>
</evidence>
<dbReference type="Proteomes" id="UP000623010">
    <property type="component" value="Unassembled WGS sequence"/>
</dbReference>
<proteinExistence type="inferred from homology"/>
<dbReference type="Gene3D" id="3.40.50.620">
    <property type="entry name" value="HUPs"/>
    <property type="match status" value="2"/>
</dbReference>
<dbReference type="InterPro" id="IPR014729">
    <property type="entry name" value="Rossmann-like_a/b/a_fold"/>
</dbReference>
<dbReference type="SUPFAM" id="SSF52402">
    <property type="entry name" value="Adenine nucleotide alpha hydrolases-like"/>
    <property type="match status" value="2"/>
</dbReference>
<dbReference type="PANTHER" id="PTHR46268:SF6">
    <property type="entry name" value="UNIVERSAL STRESS PROTEIN UP12"/>
    <property type="match status" value="1"/>
</dbReference>
<sequence length="377" mass="40147">MPDYRDVGVPGRRAPNRRDAGPSPERGPRARARSAAPPDRPRGAGRARAGTCGPCPGDPQEPTLEVIPRPQEVHIMSRTVTVGLDGSPESRAAAEWAAREAQLRGLPLKLVHVWEAVPPAMAQAPLLGAETHRHWTERIPREAAEGLRLRHPGLEIATRQLSGGSVVTCLTDEAREAELLVLGSRGMSALGGFLVGSVGLAVAAHARGPVAFVRAAEQAADEHVPDPAGIPSAATPFRPVVVGVDTGRPDAVVLGFAFEEAARRRTALRALHGWFPPYYYAYGLPADPELQQELEKEQAAALATALRPWREKYPDVEVAEDVRCGAPALQLVDAAPEASLVVVGRRTRRLPLGPHTGSVTHAVLHHAAAPVVVVPHD</sequence>
<dbReference type="PANTHER" id="PTHR46268">
    <property type="entry name" value="STRESS RESPONSE PROTEIN NHAX"/>
    <property type="match status" value="1"/>
</dbReference>
<dbReference type="PRINTS" id="PR01438">
    <property type="entry name" value="UNVRSLSTRESS"/>
</dbReference>
<name>A0A918VRJ5_9ACTN</name>
<comment type="caution">
    <text evidence="4">The sequence shown here is derived from an EMBL/GenBank/DDBJ whole genome shotgun (WGS) entry which is preliminary data.</text>
</comment>
<accession>A0A918VRJ5</accession>
<organism evidence="4 5">
    <name type="scientific">Streptomyces echinoruber</name>
    <dbReference type="NCBI Taxonomy" id="68898"/>
    <lineage>
        <taxon>Bacteria</taxon>
        <taxon>Bacillati</taxon>
        <taxon>Actinomycetota</taxon>
        <taxon>Actinomycetes</taxon>
        <taxon>Kitasatosporales</taxon>
        <taxon>Streptomycetaceae</taxon>
        <taxon>Streptomyces</taxon>
    </lineage>
</organism>
<protein>
    <submittedName>
        <fullName evidence="4">Stress-inducible protein</fullName>
    </submittedName>
</protein>
<dbReference type="InterPro" id="IPR006015">
    <property type="entry name" value="Universal_stress_UspA"/>
</dbReference>
<feature type="region of interest" description="Disordered" evidence="2">
    <location>
        <begin position="1"/>
        <end position="63"/>
    </location>
</feature>